<dbReference type="NCBIfam" id="TIGR00419">
    <property type="entry name" value="tim"/>
    <property type="match status" value="1"/>
</dbReference>
<dbReference type="Pfam" id="PF00162">
    <property type="entry name" value="PGK"/>
    <property type="match status" value="1"/>
</dbReference>
<dbReference type="Gene3D" id="3.40.50.1260">
    <property type="entry name" value="Phosphoglycerate kinase, N-terminal domain"/>
    <property type="match status" value="2"/>
</dbReference>
<feature type="non-terminal residue" evidence="16">
    <location>
        <position position="1"/>
    </location>
</feature>
<dbReference type="SUPFAM" id="SSF51351">
    <property type="entry name" value="Triosephosphate isomerase (TIM)"/>
    <property type="match status" value="1"/>
</dbReference>
<evidence type="ECO:0000256" key="3">
    <source>
        <dbReference type="ARBA" id="ARBA00004680"/>
    </source>
</evidence>
<dbReference type="EC" id="5.3.1.1" evidence="14"/>
<dbReference type="GO" id="GO:0006096">
    <property type="term" value="P:glycolytic process"/>
    <property type="evidence" value="ECO:0007669"/>
    <property type="project" value="UniProtKB-UniRule"/>
</dbReference>
<dbReference type="SUPFAM" id="SSF53748">
    <property type="entry name" value="Phosphoglycerate kinase"/>
    <property type="match status" value="1"/>
</dbReference>
<keyword evidence="7" id="KW-0312">Gluconeogenesis</keyword>
<evidence type="ECO:0000256" key="6">
    <source>
        <dbReference type="ARBA" id="ARBA00011245"/>
    </source>
</evidence>
<dbReference type="GO" id="GO:0005524">
    <property type="term" value="F:ATP binding"/>
    <property type="evidence" value="ECO:0007669"/>
    <property type="project" value="UniProtKB-KW"/>
</dbReference>
<keyword evidence="10" id="KW-0418">Kinase</keyword>
<dbReference type="GO" id="GO:0004807">
    <property type="term" value="F:triose-phosphate isomerase activity"/>
    <property type="evidence" value="ECO:0007669"/>
    <property type="project" value="UniProtKB-UniRule"/>
</dbReference>
<organism evidence="16">
    <name type="scientific">Kosmotoga arenicorallina</name>
    <dbReference type="NCBI Taxonomy" id="688066"/>
    <lineage>
        <taxon>Bacteria</taxon>
        <taxon>Thermotogati</taxon>
        <taxon>Thermotogota</taxon>
        <taxon>Thermotogae</taxon>
        <taxon>Kosmotogales</taxon>
        <taxon>Kosmotogaceae</taxon>
        <taxon>Kosmotoga</taxon>
    </lineage>
</organism>
<comment type="catalytic activity">
    <reaction evidence="2">
        <text>(2R)-3-phosphoglycerate + ATP = (2R)-3-phospho-glyceroyl phosphate + ADP</text>
        <dbReference type="Rhea" id="RHEA:14801"/>
        <dbReference type="ChEBI" id="CHEBI:30616"/>
        <dbReference type="ChEBI" id="CHEBI:57604"/>
        <dbReference type="ChEBI" id="CHEBI:58272"/>
        <dbReference type="ChEBI" id="CHEBI:456216"/>
        <dbReference type="EC" id="2.7.2.3"/>
    </reaction>
</comment>
<evidence type="ECO:0000256" key="9">
    <source>
        <dbReference type="ARBA" id="ARBA00022741"/>
    </source>
</evidence>
<comment type="caution">
    <text evidence="16">The sequence shown here is derived from an EMBL/GenBank/DDBJ whole genome shotgun (WGS) entry which is preliminary data.</text>
</comment>
<sequence>VPLNKETGEVTDDTRIKAALPTIKYAIDQGGKVILMSHLGRPKGVKDPKYSLKPVAKRLEELLGHHVSFVDDCIGEGPRKVVEAMKDGEIVLLENVRFHKEEKNNDPEFAKSLASLGDIHVNDAFGTAHRAHASNVGVAKHLTSVAGFLMEKEILMLGKAVEKPEHPYVVILGGAKVSDKIGVITNLLEKADRILIGGAMMFTFLRALGKKVGDSLVEEDKIELAKNILKTAREKGVEFILPVDTIIAQTIEAGVEKKVVSIDEGIPSGWKGLDIGPRTIELFKEKLNDAKTVVWNGPMGVFEIDDFATGTEEIAKALASLKGADTIIGGGDSAAAINKFNLANKVSHVSTGGGASLEMLEGKVLPGIASIAEEDIKKKRRLTIAGNWKMNKTPTEAKLFAGVLAAEIGLEDSLDIVVCPPSIDIPAVADVLKDTKIGVGAQNIYPKESGAFTGEISVTMLKDLGVKYVIVGHSERRHIFGESDELINEKNKFALKENLIPIFCIGETLEEREAGRTFEVLRSQIIKGLKDISANEIMRMIIAYEPVWAIGTGKVATPEQADKAMGYVRKLLGELYSMEIADQLKILYGGSIKPDNFDSLIKMENIDGGLVGGASLKESFIELVRIAKNYL</sequence>
<evidence type="ECO:0000256" key="15">
    <source>
        <dbReference type="RuleBase" id="RU000695"/>
    </source>
</evidence>
<dbReference type="PRINTS" id="PR00477">
    <property type="entry name" value="PHGLYCKINASE"/>
</dbReference>
<reference evidence="16" key="1">
    <citation type="journal article" date="2020" name="mSystems">
        <title>Genome- and Community-Level Interaction Insights into Carbon Utilization and Element Cycling Functions of Hydrothermarchaeota in Hydrothermal Sediment.</title>
        <authorList>
            <person name="Zhou Z."/>
            <person name="Liu Y."/>
            <person name="Xu W."/>
            <person name="Pan J."/>
            <person name="Luo Z.H."/>
            <person name="Li M."/>
        </authorList>
    </citation>
    <scope>NUCLEOTIDE SEQUENCE [LARGE SCALE GENOMIC DNA]</scope>
    <source>
        <strain evidence="16">HyVt-80</strain>
    </source>
</reference>
<dbReference type="EMBL" id="DRTH01000116">
    <property type="protein sequence ID" value="HHF08521.1"/>
    <property type="molecule type" value="Genomic_DNA"/>
</dbReference>
<dbReference type="HAMAP" id="MF_00147_B">
    <property type="entry name" value="TIM_B"/>
    <property type="match status" value="1"/>
</dbReference>
<comment type="pathway">
    <text evidence="3">Carbohydrate degradation; glycolysis; D-glyceraldehyde 3-phosphate from glycerone phosphate: step 1/1.</text>
</comment>
<dbReference type="Gene3D" id="3.20.20.70">
    <property type="entry name" value="Aldolase class I"/>
    <property type="match status" value="1"/>
</dbReference>
<dbReference type="NCBIfam" id="NF010569">
    <property type="entry name" value="PRK13962.1"/>
    <property type="match status" value="1"/>
</dbReference>
<comment type="subcellular location">
    <subcellularLocation>
        <location evidence="15">Cytoplasm</location>
    </subcellularLocation>
</comment>
<dbReference type="PANTHER" id="PTHR11406">
    <property type="entry name" value="PHOSPHOGLYCERATE KINASE"/>
    <property type="match status" value="1"/>
</dbReference>
<protein>
    <recommendedName>
        <fullName evidence="14">Triose-phosphate isomerase</fullName>
        <ecNumber evidence="14">5.3.1.1</ecNumber>
    </recommendedName>
</protein>
<dbReference type="FunFam" id="3.20.20.70:FF:000016">
    <property type="entry name" value="Triosephosphate isomerase"/>
    <property type="match status" value="1"/>
</dbReference>
<dbReference type="InterPro" id="IPR015824">
    <property type="entry name" value="Phosphoglycerate_kinase_N"/>
</dbReference>
<dbReference type="FunFam" id="3.40.50.1260:FF:000003">
    <property type="entry name" value="Phosphoglycerate kinase"/>
    <property type="match status" value="1"/>
</dbReference>
<dbReference type="CDD" id="cd00318">
    <property type="entry name" value="Phosphoglycerate_kinase"/>
    <property type="match status" value="1"/>
</dbReference>
<dbReference type="PANTHER" id="PTHR11406:SF23">
    <property type="entry name" value="PHOSPHOGLYCERATE KINASE 1, CHLOROPLASTIC-RELATED"/>
    <property type="match status" value="1"/>
</dbReference>
<dbReference type="GO" id="GO:0004618">
    <property type="term" value="F:phosphoglycerate kinase activity"/>
    <property type="evidence" value="ECO:0007669"/>
    <property type="project" value="UniProtKB-EC"/>
</dbReference>
<evidence type="ECO:0000256" key="1">
    <source>
        <dbReference type="ARBA" id="ARBA00000474"/>
    </source>
</evidence>
<evidence type="ECO:0000313" key="16">
    <source>
        <dbReference type="EMBL" id="HHF08521.1"/>
    </source>
</evidence>
<dbReference type="PROSITE" id="PS00171">
    <property type="entry name" value="TIM_1"/>
    <property type="match status" value="1"/>
</dbReference>
<evidence type="ECO:0000256" key="7">
    <source>
        <dbReference type="ARBA" id="ARBA00022432"/>
    </source>
</evidence>
<evidence type="ECO:0000256" key="4">
    <source>
        <dbReference type="ARBA" id="ARBA00004838"/>
    </source>
</evidence>
<dbReference type="InterPro" id="IPR022896">
    <property type="entry name" value="TrioseP_Isoase_bac/euk"/>
</dbReference>
<dbReference type="AlphaFoldDB" id="A0A7C5DVI6"/>
<dbReference type="PROSITE" id="PS51440">
    <property type="entry name" value="TIM_2"/>
    <property type="match status" value="1"/>
</dbReference>
<dbReference type="UniPathway" id="UPA00109">
    <property type="reaction ID" value="UER00185"/>
</dbReference>
<keyword evidence="12 15" id="KW-0324">Glycolysis</keyword>
<dbReference type="InterPro" id="IPR001576">
    <property type="entry name" value="Phosphoglycerate_kinase"/>
</dbReference>
<evidence type="ECO:0000256" key="8">
    <source>
        <dbReference type="ARBA" id="ARBA00022679"/>
    </source>
</evidence>
<dbReference type="InterPro" id="IPR013785">
    <property type="entry name" value="Aldolase_TIM"/>
</dbReference>
<dbReference type="InterPro" id="IPR020861">
    <property type="entry name" value="Triosephosphate_isomerase_AS"/>
</dbReference>
<evidence type="ECO:0000256" key="11">
    <source>
        <dbReference type="ARBA" id="ARBA00022840"/>
    </source>
</evidence>
<comment type="pathway">
    <text evidence="4 15">Carbohydrate degradation; glycolysis; pyruvate from D-glyceraldehyde 3-phosphate: step 2/5.</text>
</comment>
<evidence type="ECO:0000256" key="5">
    <source>
        <dbReference type="ARBA" id="ARBA00008982"/>
    </source>
</evidence>
<keyword evidence="13 16" id="KW-0413">Isomerase</keyword>
<dbReference type="InterPro" id="IPR036043">
    <property type="entry name" value="Phosphoglycerate_kinase_sf"/>
</dbReference>
<evidence type="ECO:0000256" key="13">
    <source>
        <dbReference type="ARBA" id="ARBA00023235"/>
    </source>
</evidence>
<comment type="catalytic activity">
    <reaction evidence="1">
        <text>D-glyceraldehyde 3-phosphate = dihydroxyacetone phosphate</text>
        <dbReference type="Rhea" id="RHEA:18585"/>
        <dbReference type="ChEBI" id="CHEBI:57642"/>
        <dbReference type="ChEBI" id="CHEBI:59776"/>
        <dbReference type="EC" id="5.3.1.1"/>
    </reaction>
</comment>
<evidence type="ECO:0000256" key="14">
    <source>
        <dbReference type="NCBIfam" id="TIGR00419"/>
    </source>
</evidence>
<gene>
    <name evidence="16" type="ORF">ENL26_01950</name>
</gene>
<dbReference type="GO" id="GO:0043531">
    <property type="term" value="F:ADP binding"/>
    <property type="evidence" value="ECO:0007669"/>
    <property type="project" value="TreeGrafter"/>
</dbReference>
<dbReference type="HAMAP" id="MF_00145">
    <property type="entry name" value="Phosphoglyc_kinase"/>
    <property type="match status" value="1"/>
</dbReference>
<keyword evidence="8" id="KW-0808">Transferase</keyword>
<dbReference type="FunFam" id="3.40.50.1260:FF:000006">
    <property type="entry name" value="Phosphoglycerate kinase"/>
    <property type="match status" value="1"/>
</dbReference>
<evidence type="ECO:0000256" key="2">
    <source>
        <dbReference type="ARBA" id="ARBA00000642"/>
    </source>
</evidence>
<dbReference type="Proteomes" id="UP000886129">
    <property type="component" value="Unassembled WGS sequence"/>
</dbReference>
<dbReference type="UniPathway" id="UPA00138"/>
<keyword evidence="9" id="KW-0547">Nucleotide-binding</keyword>
<evidence type="ECO:0000256" key="10">
    <source>
        <dbReference type="ARBA" id="ARBA00022777"/>
    </source>
</evidence>
<dbReference type="Pfam" id="PF00121">
    <property type="entry name" value="TIM"/>
    <property type="match status" value="1"/>
</dbReference>
<dbReference type="InterPro" id="IPR000652">
    <property type="entry name" value="Triosephosphate_isomerase"/>
</dbReference>
<evidence type="ECO:0000256" key="12">
    <source>
        <dbReference type="ARBA" id="ARBA00023152"/>
    </source>
</evidence>
<dbReference type="InterPro" id="IPR035990">
    <property type="entry name" value="TIM_sf"/>
</dbReference>
<comment type="similarity">
    <text evidence="5">Belongs to the phosphoglycerate kinase family.</text>
</comment>
<dbReference type="GO" id="GO:0006094">
    <property type="term" value="P:gluconeogenesis"/>
    <property type="evidence" value="ECO:0007669"/>
    <property type="project" value="UniProtKB-UniPathway"/>
</dbReference>
<name>A0A7C5DVI6_9BACT</name>
<dbReference type="CDD" id="cd00311">
    <property type="entry name" value="TIM"/>
    <property type="match status" value="1"/>
</dbReference>
<comment type="subunit">
    <text evidence="6">Monomer.</text>
</comment>
<keyword evidence="11" id="KW-0067">ATP-binding</keyword>
<accession>A0A7C5DVI6</accession>
<proteinExistence type="inferred from homology"/>
<dbReference type="GO" id="GO:0005829">
    <property type="term" value="C:cytosol"/>
    <property type="evidence" value="ECO:0007669"/>
    <property type="project" value="TreeGrafter"/>
</dbReference>